<feature type="domain" description="N-acetyltransferase" evidence="1">
    <location>
        <begin position="105"/>
        <end position="245"/>
    </location>
</feature>
<dbReference type="Pfam" id="PF12746">
    <property type="entry name" value="GNAT_acetyltran"/>
    <property type="match status" value="1"/>
</dbReference>
<dbReference type="OrthoDB" id="1689703at2"/>
<dbReference type="CDD" id="cd04301">
    <property type="entry name" value="NAT_SF"/>
    <property type="match status" value="1"/>
</dbReference>
<dbReference type="InterPro" id="IPR016181">
    <property type="entry name" value="Acyl_CoA_acyltransferase"/>
</dbReference>
<proteinExistence type="predicted"/>
<dbReference type="InterPro" id="IPR027365">
    <property type="entry name" value="GNAT_acetyltra_YdfB-like"/>
</dbReference>
<name>A0A163ETW9_9BACL</name>
<accession>A0A163ETW9</accession>
<dbReference type="GO" id="GO:0016747">
    <property type="term" value="F:acyltransferase activity, transferring groups other than amino-acyl groups"/>
    <property type="evidence" value="ECO:0007669"/>
    <property type="project" value="InterPro"/>
</dbReference>
<sequence length="250" mass="27897">MMTQTEMLHIVQTQLAIDLNCTVDELNGEKDSVIFVDAKENPGRRPYPRKERYFEILSMGKSIVVSATPERLEIAKAHMHGKDRDAIFSSPFIRGLYLHFLPGLERIKPVSPPAGFSYEVAEKNEIANFMGIKGLENAIISDANLPIQTVLVVVAKQNGKVVGLAGACNACAKMWQIGIEVLPEYRHLGLASYLVSSLTFEILNRGCVPTYDVISSHIASQRVAYRVGYYPAFVTDWRVDFKDFETGANR</sequence>
<keyword evidence="2" id="KW-0808">Transferase</keyword>
<dbReference type="Gene3D" id="3.40.630.30">
    <property type="match status" value="1"/>
</dbReference>
<evidence type="ECO:0000259" key="1">
    <source>
        <dbReference type="PROSITE" id="PS51186"/>
    </source>
</evidence>
<evidence type="ECO:0000313" key="2">
    <source>
        <dbReference type="EMBL" id="KZS44013.1"/>
    </source>
</evidence>
<dbReference type="GeneID" id="97554418"/>
<keyword evidence="3" id="KW-1185">Reference proteome</keyword>
<comment type="caution">
    <text evidence="2">The sequence shown here is derived from an EMBL/GenBank/DDBJ whole genome shotgun (WGS) entry which is preliminary data.</text>
</comment>
<dbReference type="PROSITE" id="PS51186">
    <property type="entry name" value="GNAT"/>
    <property type="match status" value="1"/>
</dbReference>
<dbReference type="AlphaFoldDB" id="A0A163ETW9"/>
<dbReference type="RefSeq" id="WP_063480182.1">
    <property type="nucleotide sequence ID" value="NZ_CP147845.1"/>
</dbReference>
<dbReference type="EMBL" id="LWMH01000002">
    <property type="protein sequence ID" value="KZS44013.1"/>
    <property type="molecule type" value="Genomic_DNA"/>
</dbReference>
<dbReference type="SUPFAM" id="SSF55729">
    <property type="entry name" value="Acyl-CoA N-acyltransferases (Nat)"/>
    <property type="match status" value="1"/>
</dbReference>
<gene>
    <name evidence="2" type="ORF">AWU65_28475</name>
</gene>
<dbReference type="STRING" id="59843.A3958_00750"/>
<dbReference type="Proteomes" id="UP000076796">
    <property type="component" value="Unassembled WGS sequence"/>
</dbReference>
<organism evidence="2 3">
    <name type="scientific">Paenibacillus glucanolyticus</name>
    <dbReference type="NCBI Taxonomy" id="59843"/>
    <lineage>
        <taxon>Bacteria</taxon>
        <taxon>Bacillati</taxon>
        <taxon>Bacillota</taxon>
        <taxon>Bacilli</taxon>
        <taxon>Bacillales</taxon>
        <taxon>Paenibacillaceae</taxon>
        <taxon>Paenibacillus</taxon>
    </lineage>
</organism>
<protein>
    <submittedName>
        <fullName evidence="2">GCN5 family acetyltransferase</fullName>
    </submittedName>
</protein>
<evidence type="ECO:0000313" key="3">
    <source>
        <dbReference type="Proteomes" id="UP000076796"/>
    </source>
</evidence>
<dbReference type="InterPro" id="IPR000182">
    <property type="entry name" value="GNAT_dom"/>
</dbReference>
<reference evidence="2" key="1">
    <citation type="journal article" date="2016" name="Genome Announc.">
        <title>Draft genomes of two strains of Paenibacillus glucanolyticus with capability to degrade lignocellulose.</title>
        <authorList>
            <person name="Mathews S.L."/>
            <person name="Pawlak J."/>
            <person name="Grunden A.M."/>
        </authorList>
    </citation>
    <scope>NUCLEOTIDE SEQUENCE [LARGE SCALE GENOMIC DNA]</scope>
    <source>
        <strain evidence="2">SLM1</strain>
    </source>
</reference>